<dbReference type="EMBL" id="FQUG01000002">
    <property type="protein sequence ID" value="SHE36539.1"/>
    <property type="molecule type" value="Genomic_DNA"/>
</dbReference>
<protein>
    <submittedName>
        <fullName evidence="4">Nitroreductase</fullName>
    </submittedName>
</protein>
<dbReference type="OrthoDB" id="9812105at2"/>
<gene>
    <name evidence="4" type="ORF">SAMN02745190_00275</name>
</gene>
<organism evidence="4 5">
    <name type="scientific">Schwartzia succinivorans DSM 10502</name>
    <dbReference type="NCBI Taxonomy" id="1123243"/>
    <lineage>
        <taxon>Bacteria</taxon>
        <taxon>Bacillati</taxon>
        <taxon>Bacillota</taxon>
        <taxon>Negativicutes</taxon>
        <taxon>Selenomonadales</taxon>
        <taxon>Selenomonadaceae</taxon>
        <taxon>Schwartzia</taxon>
    </lineage>
</organism>
<dbReference type="Pfam" id="PF00881">
    <property type="entry name" value="Nitroreductase"/>
    <property type="match status" value="1"/>
</dbReference>
<dbReference type="InterPro" id="IPR029479">
    <property type="entry name" value="Nitroreductase"/>
</dbReference>
<dbReference type="RefSeq" id="WP_072934390.1">
    <property type="nucleotide sequence ID" value="NZ_FQUG01000002.1"/>
</dbReference>
<evidence type="ECO:0000313" key="5">
    <source>
        <dbReference type="Proteomes" id="UP000184404"/>
    </source>
</evidence>
<sequence length="178" mass="20068">MNNILRNVLMRRSVSQFEERPIRDEDLMEILEEGKALSNAVNNQEWHFTILQNRKLIKQLYDVHTEQSSAIPDIKDFLPIEAPLLLIISGRKDNKFVEDAANMVFGSMMLVADKYGIGSCWLAAMPKLFETEAGKSVLDQMSVPRGYSPLCVGAFGYKKTVVATSVLSMEDNIVNIIK</sequence>
<dbReference type="PANTHER" id="PTHR43673">
    <property type="entry name" value="NAD(P)H NITROREDUCTASE YDGI-RELATED"/>
    <property type="match status" value="1"/>
</dbReference>
<proteinExistence type="inferred from homology"/>
<evidence type="ECO:0000313" key="4">
    <source>
        <dbReference type="EMBL" id="SHE36539.1"/>
    </source>
</evidence>
<name>A0A1M4SWJ2_9FIRM</name>
<reference evidence="4 5" key="1">
    <citation type="submission" date="2016-11" db="EMBL/GenBank/DDBJ databases">
        <authorList>
            <person name="Jaros S."/>
            <person name="Januszkiewicz K."/>
            <person name="Wedrychowicz H."/>
        </authorList>
    </citation>
    <scope>NUCLEOTIDE SEQUENCE [LARGE SCALE GENOMIC DNA]</scope>
    <source>
        <strain evidence="4 5">DSM 10502</strain>
    </source>
</reference>
<evidence type="ECO:0000256" key="1">
    <source>
        <dbReference type="ARBA" id="ARBA00007118"/>
    </source>
</evidence>
<dbReference type="PANTHER" id="PTHR43673:SF10">
    <property type="entry name" value="NADH DEHYDROGENASE_NAD(P)H NITROREDUCTASE XCC3605-RELATED"/>
    <property type="match status" value="1"/>
</dbReference>
<comment type="similarity">
    <text evidence="1">Belongs to the nitroreductase family.</text>
</comment>
<accession>A0A1M4SWJ2</accession>
<dbReference type="SUPFAM" id="SSF55469">
    <property type="entry name" value="FMN-dependent nitroreductase-like"/>
    <property type="match status" value="1"/>
</dbReference>
<evidence type="ECO:0000256" key="2">
    <source>
        <dbReference type="ARBA" id="ARBA00023002"/>
    </source>
</evidence>
<keyword evidence="5" id="KW-1185">Reference proteome</keyword>
<dbReference type="Proteomes" id="UP000184404">
    <property type="component" value="Unassembled WGS sequence"/>
</dbReference>
<evidence type="ECO:0000259" key="3">
    <source>
        <dbReference type="Pfam" id="PF00881"/>
    </source>
</evidence>
<feature type="domain" description="Nitroreductase" evidence="3">
    <location>
        <begin position="10"/>
        <end position="157"/>
    </location>
</feature>
<dbReference type="InterPro" id="IPR000415">
    <property type="entry name" value="Nitroreductase-like"/>
</dbReference>
<dbReference type="STRING" id="1123243.SAMN02745190_00275"/>
<dbReference type="AlphaFoldDB" id="A0A1M4SWJ2"/>
<dbReference type="Gene3D" id="3.40.109.10">
    <property type="entry name" value="NADH Oxidase"/>
    <property type="match status" value="1"/>
</dbReference>
<keyword evidence="2" id="KW-0560">Oxidoreductase</keyword>
<dbReference type="GO" id="GO:0016491">
    <property type="term" value="F:oxidoreductase activity"/>
    <property type="evidence" value="ECO:0007669"/>
    <property type="project" value="UniProtKB-KW"/>
</dbReference>